<dbReference type="Proteomes" id="UP000077521">
    <property type="component" value="Unassembled WGS sequence"/>
</dbReference>
<evidence type="ECO:0000313" key="2">
    <source>
        <dbReference type="EMBL" id="KAE8246903.1"/>
    </source>
</evidence>
<reference evidence="2" key="1">
    <citation type="submission" date="2016-04" db="EMBL/GenBank/DDBJ databases">
        <authorList>
            <person name="Nguyen H.D."/>
            <person name="Samba Siva P."/>
            <person name="Cullis J."/>
            <person name="Levesque C.A."/>
            <person name="Hambleton S."/>
        </authorList>
    </citation>
    <scope>NUCLEOTIDE SEQUENCE</scope>
    <source>
        <strain evidence="2">DAOMC 236416</strain>
    </source>
</reference>
<evidence type="ECO:0000256" key="1">
    <source>
        <dbReference type="SAM" id="MobiDB-lite"/>
    </source>
</evidence>
<dbReference type="OrthoDB" id="10454824at2759"/>
<feature type="compositionally biased region" description="Polar residues" evidence="1">
    <location>
        <begin position="228"/>
        <end position="243"/>
    </location>
</feature>
<feature type="region of interest" description="Disordered" evidence="1">
    <location>
        <begin position="224"/>
        <end position="279"/>
    </location>
</feature>
<accession>A0A177TND6</accession>
<proteinExistence type="predicted"/>
<comment type="caution">
    <text evidence="2">The sequence shown here is derived from an EMBL/GenBank/DDBJ whole genome shotgun (WGS) entry which is preliminary data.</text>
</comment>
<evidence type="ECO:0000313" key="3">
    <source>
        <dbReference type="Proteomes" id="UP000077521"/>
    </source>
</evidence>
<name>A0A177TND6_9BASI</name>
<dbReference type="EMBL" id="LWDF02000446">
    <property type="protein sequence ID" value="KAE8246903.1"/>
    <property type="molecule type" value="Genomic_DNA"/>
</dbReference>
<organism evidence="2 3">
    <name type="scientific">Tilletia indica</name>
    <dbReference type="NCBI Taxonomy" id="43049"/>
    <lineage>
        <taxon>Eukaryota</taxon>
        <taxon>Fungi</taxon>
        <taxon>Dikarya</taxon>
        <taxon>Basidiomycota</taxon>
        <taxon>Ustilaginomycotina</taxon>
        <taxon>Exobasidiomycetes</taxon>
        <taxon>Tilletiales</taxon>
        <taxon>Tilletiaceae</taxon>
        <taxon>Tilletia</taxon>
    </lineage>
</organism>
<gene>
    <name evidence="2" type="ORF">A4X13_0g5579</name>
</gene>
<sequence>MTAARNTKYSTHLALTTDIVLGEPTSKDYVHEIDSTIYEIRDGQVDLTTVVWSRTPPEQGIYIVNQFSLSTADKFLLVANDANCMRLLPQSVDGSEMSSMLPPVLAYLNGHGCIMSVDEDGKGGVVGGFSYQGKAYGWRAFKIRVRFGAGPRFATWKMPAPRMLVAFEAIWEGITENDNLIEASICRIATIEPAPQSLVIALGIGSGAVINKAAHLRQLRANAKIAPTASQPTNEEAPSTPEGTTPELAEVAGTMRAPSPPQGPSPCLTTRAAKRKCLE</sequence>
<reference evidence="2" key="2">
    <citation type="journal article" date="2019" name="IMA Fungus">
        <title>Genome sequencing and comparison of five Tilletia species to identify candidate genes for the detection of regulated species infecting wheat.</title>
        <authorList>
            <person name="Nguyen H.D.T."/>
            <person name="Sultana T."/>
            <person name="Kesanakurti P."/>
            <person name="Hambleton S."/>
        </authorList>
    </citation>
    <scope>NUCLEOTIDE SEQUENCE</scope>
    <source>
        <strain evidence="2">DAOMC 236416</strain>
    </source>
</reference>
<keyword evidence="3" id="KW-1185">Reference proteome</keyword>
<dbReference type="AlphaFoldDB" id="A0A177TND6"/>
<protein>
    <submittedName>
        <fullName evidence="2">Uncharacterized protein</fullName>
    </submittedName>
</protein>